<feature type="site" description="Transition state stabilizer" evidence="8">
    <location>
        <position position="37"/>
    </location>
</feature>
<dbReference type="RefSeq" id="WP_031366484.1">
    <property type="nucleotide sequence ID" value="NZ_FPKS01000002.1"/>
</dbReference>
<dbReference type="InterPro" id="IPR020555">
    <property type="entry name" value="MECDP_synthase_CS"/>
</dbReference>
<evidence type="ECO:0000256" key="9">
    <source>
        <dbReference type="RuleBase" id="RU004395"/>
    </source>
</evidence>
<feature type="domain" description="2-C-methyl-D-erythritol 2,4-cyclodiphosphate synthase" evidence="10">
    <location>
        <begin position="5"/>
        <end position="157"/>
    </location>
</feature>
<dbReference type="EC" id="4.6.1.12" evidence="4 8"/>
<keyword evidence="6 8" id="KW-0414">Isoprene biosynthesis</keyword>
<feature type="binding site" evidence="8">
    <location>
        <begin position="11"/>
        <end position="13"/>
    </location>
    <ligand>
        <name>4-CDP-2-C-methyl-D-erythritol 2-phosphate</name>
        <dbReference type="ChEBI" id="CHEBI:57919"/>
    </ligand>
</feature>
<comment type="function">
    <text evidence="8">Involved in the biosynthesis of isopentenyl diphosphate (IPP) and dimethylallyl diphosphate (DMAPP), two major building blocks of isoprenoid compounds. Catalyzes the conversion of 4-diphosphocytidyl-2-C-methyl-D-erythritol 2-phosphate (CDP-ME2P) to 2-C-methyl-D-erythritol 2,4-cyclodiphosphate (ME-CPP) with a corresponding release of cytidine 5-monophosphate (CMP).</text>
</comment>
<dbReference type="OrthoDB" id="9804336at2"/>
<dbReference type="PANTHER" id="PTHR43181">
    <property type="entry name" value="2-C-METHYL-D-ERYTHRITOL 2,4-CYCLODIPHOSPHATE SYNTHASE, CHLOROPLASTIC"/>
    <property type="match status" value="1"/>
</dbReference>
<feature type="binding site" evidence="8">
    <location>
        <position position="13"/>
    </location>
    <ligand>
        <name>a divalent metal cation</name>
        <dbReference type="ChEBI" id="CHEBI:60240"/>
    </ligand>
</feature>
<feature type="binding site" evidence="8">
    <location>
        <begin position="135"/>
        <end position="138"/>
    </location>
    <ligand>
        <name>4-CDP-2-C-methyl-D-erythritol 2-phosphate</name>
        <dbReference type="ChEBI" id="CHEBI:57919"/>
    </ligand>
</feature>
<feature type="binding site" evidence="8">
    <location>
        <begin position="64"/>
        <end position="68"/>
    </location>
    <ligand>
        <name>4-CDP-2-C-methyl-D-erythritol 2-phosphate</name>
        <dbReference type="ChEBI" id="CHEBI:57919"/>
    </ligand>
</feature>
<comment type="similarity">
    <text evidence="3 8 9">Belongs to the IspF family.</text>
</comment>
<comment type="cofactor">
    <cofactor evidence="8">
        <name>a divalent metal cation</name>
        <dbReference type="ChEBI" id="CHEBI:60240"/>
    </cofactor>
    <text evidence="8">Binds 1 divalent metal cation per subunit.</text>
</comment>
<comment type="pathway">
    <text evidence="2 8">Isoprenoid biosynthesis; isopentenyl diphosphate biosynthesis via DXP pathway; isopentenyl diphosphate from 1-deoxy-D-xylulose 5-phosphate: step 4/6.</text>
</comment>
<dbReference type="AlphaFoldDB" id="A0A1K2H5Q1"/>
<feature type="binding site" evidence="8">
    <location>
        <position position="142"/>
    </location>
    <ligand>
        <name>4-CDP-2-C-methyl-D-erythritol 2-phosphate</name>
        <dbReference type="ChEBI" id="CHEBI:57919"/>
    </ligand>
</feature>
<evidence type="ECO:0000256" key="5">
    <source>
        <dbReference type="ARBA" id="ARBA00022723"/>
    </source>
</evidence>
<keyword evidence="5 8" id="KW-0479">Metal-binding</keyword>
<protein>
    <recommendedName>
        <fullName evidence="4 8">2-C-methyl-D-erythritol 2,4-cyclodiphosphate synthase</fullName>
        <shortName evidence="8">MECDP-synthase</shortName>
        <shortName evidence="8">MECPP-synthase</shortName>
        <shortName evidence="8">MECPS</shortName>
        <ecNumber evidence="4 8">4.6.1.12</ecNumber>
    </recommendedName>
</protein>
<evidence type="ECO:0000259" key="10">
    <source>
        <dbReference type="Pfam" id="PF02542"/>
    </source>
</evidence>
<evidence type="ECO:0000256" key="6">
    <source>
        <dbReference type="ARBA" id="ARBA00023229"/>
    </source>
</evidence>
<sequence>MPSLKIGHGYDVHQLVNGRQLIIGGVNIPHETGLLGHSDADVLLHAITDAIIGALGMGDIGHAFPDTNPETEGIASTQILADIYQKMVEKGYEIGNIDATILAEAPKMAPHLQQMKQNIARILQTDIANINIKATTTEKLGFVGRREGMACEAVVLISQV</sequence>
<dbReference type="SUPFAM" id="SSF69765">
    <property type="entry name" value="IpsF-like"/>
    <property type="match status" value="1"/>
</dbReference>
<evidence type="ECO:0000313" key="11">
    <source>
        <dbReference type="EMBL" id="SFZ71323.1"/>
    </source>
</evidence>
<gene>
    <name evidence="8" type="primary">ispF</name>
    <name evidence="11" type="ORF">SAMN02746068_00361</name>
</gene>
<evidence type="ECO:0000256" key="3">
    <source>
        <dbReference type="ARBA" id="ARBA00008480"/>
    </source>
</evidence>
<feature type="binding site" evidence="8">
    <location>
        <position position="45"/>
    </location>
    <ligand>
        <name>a divalent metal cation</name>
        <dbReference type="ChEBI" id="CHEBI:60240"/>
    </ligand>
</feature>
<comment type="subunit">
    <text evidence="8">Homotrimer.</text>
</comment>
<feature type="binding site" evidence="8">
    <location>
        <position position="11"/>
    </location>
    <ligand>
        <name>a divalent metal cation</name>
        <dbReference type="ChEBI" id="CHEBI:60240"/>
    </ligand>
</feature>
<name>A0A1K2H5Q1_9LACT</name>
<dbReference type="Pfam" id="PF02542">
    <property type="entry name" value="YgbB"/>
    <property type="match status" value="1"/>
</dbReference>
<evidence type="ECO:0000256" key="7">
    <source>
        <dbReference type="ARBA" id="ARBA00023239"/>
    </source>
</evidence>
<dbReference type="STRING" id="1122154.SAMN02746068_00361"/>
<feature type="binding site" evidence="8">
    <location>
        <position position="145"/>
    </location>
    <ligand>
        <name>4-CDP-2-C-methyl-D-erythritol 2-phosphate</name>
        <dbReference type="ChEBI" id="CHEBI:57919"/>
    </ligand>
</feature>
<dbReference type="GO" id="GO:0016114">
    <property type="term" value="P:terpenoid biosynthetic process"/>
    <property type="evidence" value="ECO:0007669"/>
    <property type="project" value="InterPro"/>
</dbReference>
<dbReference type="NCBIfam" id="TIGR00151">
    <property type="entry name" value="ispF"/>
    <property type="match status" value="1"/>
</dbReference>
<dbReference type="PROSITE" id="PS01350">
    <property type="entry name" value="ISPF"/>
    <property type="match status" value="1"/>
</dbReference>
<evidence type="ECO:0000256" key="1">
    <source>
        <dbReference type="ARBA" id="ARBA00000200"/>
    </source>
</evidence>
<evidence type="ECO:0000256" key="2">
    <source>
        <dbReference type="ARBA" id="ARBA00004709"/>
    </source>
</evidence>
<proteinExistence type="inferred from homology"/>
<dbReference type="UniPathway" id="UPA00056">
    <property type="reaction ID" value="UER00095"/>
</dbReference>
<dbReference type="HAMAP" id="MF_00107">
    <property type="entry name" value="IspF"/>
    <property type="match status" value="1"/>
</dbReference>
<organism evidence="11 12">
    <name type="scientific">Pseudolactococcus chungangensis CAU 28 = DSM 22330</name>
    <dbReference type="NCBI Taxonomy" id="1122154"/>
    <lineage>
        <taxon>Bacteria</taxon>
        <taxon>Bacillati</taxon>
        <taxon>Bacillota</taxon>
        <taxon>Bacilli</taxon>
        <taxon>Lactobacillales</taxon>
        <taxon>Streptococcaceae</taxon>
        <taxon>Pseudolactococcus</taxon>
    </lineage>
</organism>
<feature type="binding site" evidence="8">
    <location>
        <begin position="59"/>
        <end position="61"/>
    </location>
    <ligand>
        <name>4-CDP-2-C-methyl-D-erythritol 2-phosphate</name>
        <dbReference type="ChEBI" id="CHEBI:57919"/>
    </ligand>
</feature>
<feature type="site" description="Transition state stabilizer" evidence="8">
    <location>
        <position position="136"/>
    </location>
</feature>
<feature type="binding site" evidence="8">
    <location>
        <begin position="103"/>
        <end position="109"/>
    </location>
    <ligand>
        <name>4-CDP-2-C-methyl-D-erythritol 2-phosphate</name>
        <dbReference type="ChEBI" id="CHEBI:57919"/>
    </ligand>
</feature>
<dbReference type="CDD" id="cd00554">
    <property type="entry name" value="MECDP_synthase"/>
    <property type="match status" value="1"/>
</dbReference>
<dbReference type="FunFam" id="3.30.1330.50:FF:000001">
    <property type="entry name" value="2-C-methyl-D-erythritol 2,4-cyclodiphosphate synthase"/>
    <property type="match status" value="1"/>
</dbReference>
<dbReference type="GO" id="GO:0008685">
    <property type="term" value="F:2-C-methyl-D-erythritol 2,4-cyclodiphosphate synthase activity"/>
    <property type="evidence" value="ECO:0007669"/>
    <property type="project" value="UniProtKB-UniRule"/>
</dbReference>
<dbReference type="GO" id="GO:0019288">
    <property type="term" value="P:isopentenyl diphosphate biosynthetic process, methylerythritol 4-phosphate pathway"/>
    <property type="evidence" value="ECO:0007669"/>
    <property type="project" value="UniProtKB-UniRule"/>
</dbReference>
<evidence type="ECO:0000256" key="4">
    <source>
        <dbReference type="ARBA" id="ARBA00012579"/>
    </source>
</evidence>
<feature type="binding site" evidence="8">
    <location>
        <begin position="37"/>
        <end position="38"/>
    </location>
    <ligand>
        <name>4-CDP-2-C-methyl-D-erythritol 2-phosphate</name>
        <dbReference type="ChEBI" id="CHEBI:57919"/>
    </ligand>
</feature>
<evidence type="ECO:0000313" key="12">
    <source>
        <dbReference type="Proteomes" id="UP000185655"/>
    </source>
</evidence>
<dbReference type="PANTHER" id="PTHR43181:SF1">
    <property type="entry name" value="2-C-METHYL-D-ERYTHRITOL 2,4-CYCLODIPHOSPHATE SYNTHASE, CHLOROPLASTIC"/>
    <property type="match status" value="1"/>
</dbReference>
<dbReference type="Proteomes" id="UP000185655">
    <property type="component" value="Unassembled WGS sequence"/>
</dbReference>
<accession>A0A1K2H5Q1</accession>
<comment type="catalytic activity">
    <reaction evidence="1 8 9">
        <text>4-CDP-2-C-methyl-D-erythritol 2-phosphate = 2-C-methyl-D-erythritol 2,4-cyclic diphosphate + CMP</text>
        <dbReference type="Rhea" id="RHEA:23864"/>
        <dbReference type="ChEBI" id="CHEBI:57919"/>
        <dbReference type="ChEBI" id="CHEBI:58483"/>
        <dbReference type="ChEBI" id="CHEBI:60377"/>
        <dbReference type="EC" id="4.6.1.12"/>
    </reaction>
</comment>
<dbReference type="Gene3D" id="3.30.1330.50">
    <property type="entry name" value="2-C-methyl-D-erythritol 2,4-cyclodiphosphate synthase"/>
    <property type="match status" value="1"/>
</dbReference>
<evidence type="ECO:0000256" key="8">
    <source>
        <dbReference type="HAMAP-Rule" id="MF_00107"/>
    </source>
</evidence>
<dbReference type="InterPro" id="IPR036571">
    <property type="entry name" value="MECDP_synthase_sf"/>
</dbReference>
<keyword evidence="7 8" id="KW-0456">Lyase</keyword>
<dbReference type="GO" id="GO:0046872">
    <property type="term" value="F:metal ion binding"/>
    <property type="evidence" value="ECO:0007669"/>
    <property type="project" value="UniProtKB-KW"/>
</dbReference>
<reference evidence="11 12" key="1">
    <citation type="submission" date="2016-11" db="EMBL/GenBank/DDBJ databases">
        <authorList>
            <person name="Jaros S."/>
            <person name="Januszkiewicz K."/>
            <person name="Wedrychowicz H."/>
        </authorList>
    </citation>
    <scope>NUCLEOTIDE SEQUENCE [LARGE SCALE GENOMIC DNA]</scope>
    <source>
        <strain evidence="11 12">DSM 22330</strain>
    </source>
</reference>
<dbReference type="InterPro" id="IPR003526">
    <property type="entry name" value="MECDP_synthase"/>
</dbReference>
<dbReference type="EMBL" id="FPKS01000002">
    <property type="protein sequence ID" value="SFZ71323.1"/>
    <property type="molecule type" value="Genomic_DNA"/>
</dbReference>